<reference evidence="1 2" key="1">
    <citation type="submission" date="2023-10" db="EMBL/GenBank/DDBJ databases">
        <title>Genomes of two closely related lineages of the louse Polyplax serrata with different host specificities.</title>
        <authorList>
            <person name="Martinu J."/>
            <person name="Tarabai H."/>
            <person name="Stefka J."/>
            <person name="Hypsa V."/>
        </authorList>
    </citation>
    <scope>NUCLEOTIDE SEQUENCE [LARGE SCALE GENOMIC DNA]</scope>
    <source>
        <strain evidence="1">HR10_N</strain>
    </source>
</reference>
<evidence type="ECO:0000313" key="2">
    <source>
        <dbReference type="Proteomes" id="UP001372834"/>
    </source>
</evidence>
<accession>A0AAN8S9Q7</accession>
<dbReference type="AlphaFoldDB" id="A0AAN8S9Q7"/>
<gene>
    <name evidence="1" type="ORF">RUM43_012831</name>
</gene>
<evidence type="ECO:0000313" key="1">
    <source>
        <dbReference type="EMBL" id="KAK6633088.1"/>
    </source>
</evidence>
<sequence>MYFRKPGTPACNPNIPQTSSLSFVKMAHLERRFPLEGRKKFKKVRFGGQECTGKENKKK</sequence>
<proteinExistence type="predicted"/>
<protein>
    <submittedName>
        <fullName evidence="1">Uncharacterized protein</fullName>
    </submittedName>
</protein>
<name>A0AAN8S9Q7_POLSC</name>
<dbReference type="EMBL" id="JAWJWE010000006">
    <property type="protein sequence ID" value="KAK6633088.1"/>
    <property type="molecule type" value="Genomic_DNA"/>
</dbReference>
<comment type="caution">
    <text evidence="1">The sequence shown here is derived from an EMBL/GenBank/DDBJ whole genome shotgun (WGS) entry which is preliminary data.</text>
</comment>
<organism evidence="1 2">
    <name type="scientific">Polyplax serrata</name>
    <name type="common">Common mouse louse</name>
    <dbReference type="NCBI Taxonomy" id="468196"/>
    <lineage>
        <taxon>Eukaryota</taxon>
        <taxon>Metazoa</taxon>
        <taxon>Ecdysozoa</taxon>
        <taxon>Arthropoda</taxon>
        <taxon>Hexapoda</taxon>
        <taxon>Insecta</taxon>
        <taxon>Pterygota</taxon>
        <taxon>Neoptera</taxon>
        <taxon>Paraneoptera</taxon>
        <taxon>Psocodea</taxon>
        <taxon>Troctomorpha</taxon>
        <taxon>Phthiraptera</taxon>
        <taxon>Anoplura</taxon>
        <taxon>Polyplacidae</taxon>
        <taxon>Polyplax</taxon>
    </lineage>
</organism>
<dbReference type="Proteomes" id="UP001372834">
    <property type="component" value="Unassembled WGS sequence"/>
</dbReference>